<dbReference type="EMBL" id="JAMTCS010000004">
    <property type="protein sequence ID" value="MCP2264210.1"/>
    <property type="molecule type" value="Genomic_DNA"/>
</dbReference>
<comment type="subcellular location">
    <subcellularLocation>
        <location evidence="1">Cell membrane</location>
        <topology evidence="1">Multi-pass membrane protein</topology>
    </subcellularLocation>
</comment>
<proteinExistence type="predicted"/>
<feature type="transmembrane region" description="Helical" evidence="6">
    <location>
        <begin position="305"/>
        <end position="322"/>
    </location>
</feature>
<dbReference type="NCBIfam" id="TIGR00360">
    <property type="entry name" value="ComEC_N-term"/>
    <property type="match status" value="1"/>
</dbReference>
<dbReference type="InterPro" id="IPR004477">
    <property type="entry name" value="ComEC_N"/>
</dbReference>
<dbReference type="Proteomes" id="UP001139493">
    <property type="component" value="Unassembled WGS sequence"/>
</dbReference>
<feature type="transmembrane region" description="Helical" evidence="6">
    <location>
        <begin position="283"/>
        <end position="299"/>
    </location>
</feature>
<feature type="transmembrane region" description="Helical" evidence="6">
    <location>
        <begin position="256"/>
        <end position="276"/>
    </location>
</feature>
<protein>
    <submittedName>
        <fullName evidence="8">Competence protein ComEC</fullName>
    </submittedName>
</protein>
<dbReference type="InterPro" id="IPR036866">
    <property type="entry name" value="RibonucZ/Hydroxyglut_hydro"/>
</dbReference>
<dbReference type="RefSeq" id="WP_253834361.1">
    <property type="nucleotide sequence ID" value="NZ_JAMTCS010000004.1"/>
</dbReference>
<feature type="transmembrane region" description="Helical" evidence="6">
    <location>
        <begin position="476"/>
        <end position="495"/>
    </location>
</feature>
<keyword evidence="3 6" id="KW-0812">Transmembrane</keyword>
<keyword evidence="9" id="KW-1185">Reference proteome</keyword>
<accession>A0A9X2JU69</accession>
<organism evidence="8 9">
    <name type="scientific">Promicromonospora thailandica</name>
    <dbReference type="NCBI Taxonomy" id="765201"/>
    <lineage>
        <taxon>Bacteria</taxon>
        <taxon>Bacillati</taxon>
        <taxon>Actinomycetota</taxon>
        <taxon>Actinomycetes</taxon>
        <taxon>Micrococcales</taxon>
        <taxon>Promicromonosporaceae</taxon>
        <taxon>Promicromonospora</taxon>
    </lineage>
</organism>
<dbReference type="InterPro" id="IPR052159">
    <property type="entry name" value="Competence_DNA_uptake"/>
</dbReference>
<feature type="transmembrane region" description="Helical" evidence="6">
    <location>
        <begin position="441"/>
        <end position="464"/>
    </location>
</feature>
<evidence type="ECO:0000259" key="7">
    <source>
        <dbReference type="SMART" id="SM00849"/>
    </source>
</evidence>
<feature type="transmembrane region" description="Helical" evidence="6">
    <location>
        <begin position="329"/>
        <end position="346"/>
    </location>
</feature>
<comment type="caution">
    <text evidence="8">The sequence shown here is derived from an EMBL/GenBank/DDBJ whole genome shotgun (WGS) entry which is preliminary data.</text>
</comment>
<dbReference type="PANTHER" id="PTHR30619:SF1">
    <property type="entry name" value="RECOMBINATION PROTEIN 2"/>
    <property type="match status" value="1"/>
</dbReference>
<dbReference type="Pfam" id="PF03772">
    <property type="entry name" value="Competence"/>
    <property type="match status" value="1"/>
</dbReference>
<feature type="transmembrane region" description="Helical" evidence="6">
    <location>
        <begin position="549"/>
        <end position="568"/>
    </location>
</feature>
<feature type="transmembrane region" description="Helical" evidence="6">
    <location>
        <begin position="36"/>
        <end position="57"/>
    </location>
</feature>
<name>A0A9X2JU69_9MICO</name>
<evidence type="ECO:0000256" key="2">
    <source>
        <dbReference type="ARBA" id="ARBA00022475"/>
    </source>
</evidence>
<feature type="domain" description="Metallo-beta-lactamase" evidence="7">
    <location>
        <begin position="590"/>
        <end position="777"/>
    </location>
</feature>
<dbReference type="GO" id="GO:0005886">
    <property type="term" value="C:plasma membrane"/>
    <property type="evidence" value="ECO:0007669"/>
    <property type="project" value="UniProtKB-SubCell"/>
</dbReference>
<dbReference type="AlphaFoldDB" id="A0A9X2JU69"/>
<feature type="transmembrane region" description="Helical" evidence="6">
    <location>
        <begin position="352"/>
        <end position="371"/>
    </location>
</feature>
<keyword evidence="5 6" id="KW-0472">Membrane</keyword>
<evidence type="ECO:0000256" key="3">
    <source>
        <dbReference type="ARBA" id="ARBA00022692"/>
    </source>
</evidence>
<feature type="transmembrane region" description="Helical" evidence="6">
    <location>
        <begin position="383"/>
        <end position="402"/>
    </location>
</feature>
<evidence type="ECO:0000256" key="5">
    <source>
        <dbReference type="ARBA" id="ARBA00023136"/>
    </source>
</evidence>
<dbReference type="PANTHER" id="PTHR30619">
    <property type="entry name" value="DNA INTERNALIZATION/COMPETENCE PROTEIN COMEC/REC2"/>
    <property type="match status" value="1"/>
</dbReference>
<dbReference type="InterPro" id="IPR001279">
    <property type="entry name" value="Metallo-B-lactamas"/>
</dbReference>
<feature type="transmembrane region" description="Helical" evidence="6">
    <location>
        <begin position="414"/>
        <end position="434"/>
    </location>
</feature>
<dbReference type="Gene3D" id="3.60.15.10">
    <property type="entry name" value="Ribonuclease Z/Hydroxyacylglutathione hydrolase-like"/>
    <property type="match status" value="1"/>
</dbReference>
<evidence type="ECO:0000256" key="1">
    <source>
        <dbReference type="ARBA" id="ARBA00004651"/>
    </source>
</evidence>
<dbReference type="CDD" id="cd07731">
    <property type="entry name" value="ComA-like_MBL-fold"/>
    <property type="match status" value="1"/>
</dbReference>
<evidence type="ECO:0000313" key="8">
    <source>
        <dbReference type="EMBL" id="MCP2264210.1"/>
    </source>
</evidence>
<evidence type="ECO:0000256" key="6">
    <source>
        <dbReference type="SAM" id="Phobius"/>
    </source>
</evidence>
<evidence type="ECO:0000256" key="4">
    <source>
        <dbReference type="ARBA" id="ARBA00022989"/>
    </source>
</evidence>
<keyword evidence="4 6" id="KW-1133">Transmembrane helix</keyword>
<gene>
    <name evidence="8" type="ORF">APR03_001546</name>
</gene>
<dbReference type="Pfam" id="PF00753">
    <property type="entry name" value="Lactamase_B"/>
    <property type="match status" value="1"/>
</dbReference>
<reference evidence="8" key="1">
    <citation type="submission" date="2022-06" db="EMBL/GenBank/DDBJ databases">
        <title>Genomic Encyclopedia of Archaeal and Bacterial Type Strains, Phase II (KMG-II): from individual species to whole genera.</title>
        <authorList>
            <person name="Goeker M."/>
        </authorList>
    </citation>
    <scope>NUCLEOTIDE SEQUENCE</scope>
    <source>
        <strain evidence="8">DSM 26652</strain>
    </source>
</reference>
<evidence type="ECO:0000313" key="9">
    <source>
        <dbReference type="Proteomes" id="UP001139493"/>
    </source>
</evidence>
<dbReference type="SMART" id="SM00849">
    <property type="entry name" value="Lactamase_B"/>
    <property type="match status" value="1"/>
</dbReference>
<dbReference type="InterPro" id="IPR035681">
    <property type="entry name" value="ComA-like_MBL"/>
</dbReference>
<feature type="transmembrane region" description="Helical" evidence="6">
    <location>
        <begin position="69"/>
        <end position="89"/>
    </location>
</feature>
<keyword evidence="2" id="KW-1003">Cell membrane</keyword>
<dbReference type="SUPFAM" id="SSF56281">
    <property type="entry name" value="Metallo-hydrolase/oxidoreductase"/>
    <property type="match status" value="1"/>
</dbReference>
<sequence length="822" mass="80918">MTDLRLAPAALAAWCVAWLLTGPAAGLSGPATWWAAAAVGTAGLGLAGAGAGAGAGAPTRGTAHGFRSAAAHVALAGACVLAVAVSAHVQLAGRAPLTALAGQRVTATLTGVVVSQPEPFAFGAGGGADGAQRYRWVLAARTVDARGVGSVAAGHVQVLSAGLPRYGASVTVSGSLRTADPGRAEAARLTTDGVPETRAPPAALRLLDTHRVALLDVTDPLSPQARGLVPGAAIGDTSRLPEDVADEMRASGLSHVTAVSGGHFAVVVAVLTLLCSVARVPRAVRVVLVALASLTFVALVRPEPAVLRAAVMAAFALAGVALGRPAPSAPALAASVVGLLVVDPWLARSFGFALSAAATAGLVLLAAPLAARLEPWTGRAGAFALAVPSAAQAACGPVLVLLDPAVSTVSVPANLLAAPALVPATVLGLVATVLAPWVPGVAGVVAAVAGCATWWIAAVAHVFATAPGAAVPWPGGPAGAVLLALATATVLWVVLRGAPRRGWPEPWRAAARSAVRDALTGRWRRVSAPRAPGGGSPDTSRTAGRDRTCFVVLLAAACVVVLVAVTAVPRLVGRAALPADWVVAACDVGQGDAVALRTGPASAVVVDVGPAGTAAGRCLDRLGITRVDLLVLSHFHADHVGGLGPVLAGREVTAALVSPVAEPAAGAAVTGAALAAAGIPVRAARTGERGVAGSIAWRVLLAGAGEGANDSSVVLAARTGDLDVVLLGDLEDAGQAALVPLVGAVDVVKVAHHGSAVQSHELARRLSPAVALVSAGRDNDYGHPTREALGLYAGAGAAVVRTDECGTVALVVRGGEVGLAGC</sequence>